<dbReference type="CDD" id="cd06225">
    <property type="entry name" value="HAMP"/>
    <property type="match status" value="1"/>
</dbReference>
<dbReference type="InterPro" id="IPR003661">
    <property type="entry name" value="HisK_dim/P_dom"/>
</dbReference>
<keyword evidence="13 14" id="KW-0472">Membrane</keyword>
<dbReference type="Gene3D" id="3.30.565.10">
    <property type="entry name" value="Histidine kinase-like ATPase, C-terminal domain"/>
    <property type="match status" value="1"/>
</dbReference>
<comment type="catalytic activity">
    <reaction evidence="1">
        <text>ATP + protein L-histidine = ADP + protein N-phospho-L-histidine.</text>
        <dbReference type="EC" id="2.7.13.3"/>
    </reaction>
</comment>
<organism evidence="17 18">
    <name type="scientific">Cytobacillus horneckiae</name>
    <dbReference type="NCBI Taxonomy" id="549687"/>
    <lineage>
        <taxon>Bacteria</taxon>
        <taxon>Bacillati</taxon>
        <taxon>Bacillota</taxon>
        <taxon>Bacilli</taxon>
        <taxon>Bacillales</taxon>
        <taxon>Bacillaceae</taxon>
        <taxon>Cytobacillus</taxon>
    </lineage>
</organism>
<evidence type="ECO:0000256" key="2">
    <source>
        <dbReference type="ARBA" id="ARBA00004651"/>
    </source>
</evidence>
<dbReference type="CDD" id="cd00082">
    <property type="entry name" value="HisKA"/>
    <property type="match status" value="1"/>
</dbReference>
<feature type="transmembrane region" description="Helical" evidence="14">
    <location>
        <begin position="12"/>
        <end position="33"/>
    </location>
</feature>
<keyword evidence="8" id="KW-0547">Nucleotide-binding</keyword>
<dbReference type="Pfam" id="PF02518">
    <property type="entry name" value="HATPase_c"/>
    <property type="match status" value="1"/>
</dbReference>
<dbReference type="SMART" id="SM00387">
    <property type="entry name" value="HATPase_c"/>
    <property type="match status" value="1"/>
</dbReference>
<dbReference type="GO" id="GO:0005524">
    <property type="term" value="F:ATP binding"/>
    <property type="evidence" value="ECO:0007669"/>
    <property type="project" value="UniProtKB-KW"/>
</dbReference>
<dbReference type="SUPFAM" id="SSF158472">
    <property type="entry name" value="HAMP domain-like"/>
    <property type="match status" value="1"/>
</dbReference>
<dbReference type="InterPro" id="IPR005467">
    <property type="entry name" value="His_kinase_dom"/>
</dbReference>
<reference evidence="17 18" key="1">
    <citation type="journal article" date="2010" name="Int. J. Syst. Evol. Microbiol.">
        <title>Bacillus horneckiae sp. nov., isolated from a spacecraft-assembly clean room.</title>
        <authorList>
            <person name="Vaishampayan P."/>
            <person name="Probst A."/>
            <person name="Krishnamurthi S."/>
            <person name="Ghosh S."/>
            <person name="Osman S."/>
            <person name="McDowall A."/>
            <person name="Ruckmani A."/>
            <person name="Mayilraj S."/>
            <person name="Venkateswaran K."/>
        </authorList>
    </citation>
    <scope>NUCLEOTIDE SEQUENCE [LARGE SCALE GENOMIC DNA]</scope>
    <source>
        <strain evidence="18">1PO1SC</strain>
    </source>
</reference>
<dbReference type="GO" id="GO:0005886">
    <property type="term" value="C:plasma membrane"/>
    <property type="evidence" value="ECO:0007669"/>
    <property type="project" value="UniProtKB-SubCell"/>
</dbReference>
<dbReference type="SUPFAM" id="SSF55874">
    <property type="entry name" value="ATPase domain of HSP90 chaperone/DNA topoisomerase II/histidine kinase"/>
    <property type="match status" value="1"/>
</dbReference>
<evidence type="ECO:0000256" key="6">
    <source>
        <dbReference type="ARBA" id="ARBA00022679"/>
    </source>
</evidence>
<keyword evidence="10" id="KW-0067">ATP-binding</keyword>
<evidence type="ECO:0000256" key="5">
    <source>
        <dbReference type="ARBA" id="ARBA00022553"/>
    </source>
</evidence>
<evidence type="ECO:0000313" key="17">
    <source>
        <dbReference type="EMBL" id="PKG30193.1"/>
    </source>
</evidence>
<dbReference type="SUPFAM" id="SSF47384">
    <property type="entry name" value="Homodimeric domain of signal transducing histidine kinase"/>
    <property type="match status" value="1"/>
</dbReference>
<gene>
    <name evidence="17" type="ORF">CWS20_04150</name>
</gene>
<dbReference type="EMBL" id="PISD01000008">
    <property type="protein sequence ID" value="PKG30193.1"/>
    <property type="molecule type" value="Genomic_DNA"/>
</dbReference>
<protein>
    <recommendedName>
        <fullName evidence="3">histidine kinase</fullName>
        <ecNumber evidence="3">2.7.13.3</ecNumber>
    </recommendedName>
</protein>
<evidence type="ECO:0000259" key="15">
    <source>
        <dbReference type="PROSITE" id="PS50109"/>
    </source>
</evidence>
<dbReference type="Pfam" id="PF00512">
    <property type="entry name" value="HisKA"/>
    <property type="match status" value="1"/>
</dbReference>
<dbReference type="PANTHER" id="PTHR45528:SF1">
    <property type="entry name" value="SENSOR HISTIDINE KINASE CPXA"/>
    <property type="match status" value="1"/>
</dbReference>
<sequence length="357" mass="40593">MWLSRKLSNLLSRLVALNSIVIVFVILLAGISVKDYACFLVNSEQVIGKELVDTLNNFLWKIGLFSFVIVGLFHYITVKKIIAPIKGLSDAAKEIKEGKTPNKIEVNTTGEIKELIESFNSMTTTLKSVQERRDEMLRDIAHELRTPLTNINGYLEALQNNVIDGNPELFGSLLEESRRITRIVELITELNSWSNGHYFIEKQFHPLKINNLLEESILSFQLKLNEEFKEINIHIDEADIVGNQDGITQVFTNILQNIIDYNLGDSLTINAIKNKKTYTITFLHEGQYIHPDKKKLIFERFYRLEQSRSTKTEGAGLGLAIAKGIISAHQGRIGLNTDGNNHSFWIEFPLETDKCQS</sequence>
<feature type="domain" description="HAMP" evidence="16">
    <location>
        <begin position="79"/>
        <end position="131"/>
    </location>
</feature>
<comment type="caution">
    <text evidence="17">The sequence shown here is derived from an EMBL/GenBank/DDBJ whole genome shotgun (WGS) entry which is preliminary data.</text>
</comment>
<feature type="domain" description="Histidine kinase" evidence="15">
    <location>
        <begin position="139"/>
        <end position="352"/>
    </location>
</feature>
<feature type="transmembrane region" description="Helical" evidence="14">
    <location>
        <begin position="58"/>
        <end position="78"/>
    </location>
</feature>
<evidence type="ECO:0000256" key="3">
    <source>
        <dbReference type="ARBA" id="ARBA00012438"/>
    </source>
</evidence>
<dbReference type="Gene3D" id="6.10.340.10">
    <property type="match status" value="1"/>
</dbReference>
<evidence type="ECO:0000256" key="11">
    <source>
        <dbReference type="ARBA" id="ARBA00022989"/>
    </source>
</evidence>
<evidence type="ECO:0000256" key="12">
    <source>
        <dbReference type="ARBA" id="ARBA00023012"/>
    </source>
</evidence>
<keyword evidence="5" id="KW-0597">Phosphoprotein</keyword>
<accession>A0A2N0ZL26</accession>
<evidence type="ECO:0000256" key="14">
    <source>
        <dbReference type="SAM" id="Phobius"/>
    </source>
</evidence>
<keyword evidence="4" id="KW-1003">Cell membrane</keyword>
<evidence type="ECO:0000256" key="13">
    <source>
        <dbReference type="ARBA" id="ARBA00023136"/>
    </source>
</evidence>
<keyword evidence="18" id="KW-1185">Reference proteome</keyword>
<evidence type="ECO:0000256" key="8">
    <source>
        <dbReference type="ARBA" id="ARBA00022741"/>
    </source>
</evidence>
<dbReference type="Proteomes" id="UP000233343">
    <property type="component" value="Unassembled WGS sequence"/>
</dbReference>
<dbReference type="PRINTS" id="PR00344">
    <property type="entry name" value="BCTRLSENSOR"/>
</dbReference>
<dbReference type="Gene3D" id="1.10.287.130">
    <property type="match status" value="1"/>
</dbReference>
<dbReference type="InterPro" id="IPR036097">
    <property type="entry name" value="HisK_dim/P_sf"/>
</dbReference>
<evidence type="ECO:0000256" key="1">
    <source>
        <dbReference type="ARBA" id="ARBA00000085"/>
    </source>
</evidence>
<keyword evidence="11 14" id="KW-1133">Transmembrane helix</keyword>
<dbReference type="InterPro" id="IPR050398">
    <property type="entry name" value="HssS/ArlS-like"/>
</dbReference>
<dbReference type="InterPro" id="IPR004358">
    <property type="entry name" value="Sig_transdc_His_kin-like_C"/>
</dbReference>
<dbReference type="EC" id="2.7.13.3" evidence="3"/>
<proteinExistence type="predicted"/>
<dbReference type="InterPro" id="IPR003594">
    <property type="entry name" value="HATPase_dom"/>
</dbReference>
<dbReference type="InterPro" id="IPR003660">
    <property type="entry name" value="HAMP_dom"/>
</dbReference>
<dbReference type="InterPro" id="IPR036890">
    <property type="entry name" value="HATPase_C_sf"/>
</dbReference>
<keyword evidence="12" id="KW-0902">Two-component regulatory system</keyword>
<keyword evidence="6" id="KW-0808">Transferase</keyword>
<keyword evidence="7 14" id="KW-0812">Transmembrane</keyword>
<evidence type="ECO:0000256" key="10">
    <source>
        <dbReference type="ARBA" id="ARBA00022840"/>
    </source>
</evidence>
<evidence type="ECO:0000256" key="9">
    <source>
        <dbReference type="ARBA" id="ARBA00022777"/>
    </source>
</evidence>
<dbReference type="Pfam" id="PF00672">
    <property type="entry name" value="HAMP"/>
    <property type="match status" value="1"/>
</dbReference>
<dbReference type="SMART" id="SM00304">
    <property type="entry name" value="HAMP"/>
    <property type="match status" value="1"/>
</dbReference>
<dbReference type="PROSITE" id="PS50885">
    <property type="entry name" value="HAMP"/>
    <property type="match status" value="1"/>
</dbReference>
<evidence type="ECO:0000313" key="18">
    <source>
        <dbReference type="Proteomes" id="UP000233343"/>
    </source>
</evidence>
<dbReference type="GO" id="GO:0000155">
    <property type="term" value="F:phosphorelay sensor kinase activity"/>
    <property type="evidence" value="ECO:0007669"/>
    <property type="project" value="InterPro"/>
</dbReference>
<evidence type="ECO:0000259" key="16">
    <source>
        <dbReference type="PROSITE" id="PS50885"/>
    </source>
</evidence>
<dbReference type="PANTHER" id="PTHR45528">
    <property type="entry name" value="SENSOR HISTIDINE KINASE CPXA"/>
    <property type="match status" value="1"/>
</dbReference>
<dbReference type="PROSITE" id="PS50109">
    <property type="entry name" value="HIS_KIN"/>
    <property type="match status" value="1"/>
</dbReference>
<evidence type="ECO:0000256" key="4">
    <source>
        <dbReference type="ARBA" id="ARBA00022475"/>
    </source>
</evidence>
<dbReference type="AlphaFoldDB" id="A0A2N0ZL26"/>
<evidence type="ECO:0000256" key="7">
    <source>
        <dbReference type="ARBA" id="ARBA00022692"/>
    </source>
</evidence>
<keyword evidence="9 17" id="KW-0418">Kinase</keyword>
<comment type="subcellular location">
    <subcellularLocation>
        <location evidence="2">Cell membrane</location>
        <topology evidence="2">Multi-pass membrane protein</topology>
    </subcellularLocation>
</comment>
<dbReference type="SMART" id="SM00388">
    <property type="entry name" value="HisKA"/>
    <property type="match status" value="1"/>
</dbReference>
<name>A0A2N0ZL26_9BACI</name>
<dbReference type="RefSeq" id="WP_066199910.1">
    <property type="nucleotide sequence ID" value="NZ_JARMMB010000019.1"/>
</dbReference>